<dbReference type="EMBL" id="CAEKKB010000008">
    <property type="protein sequence ID" value="CAB4320894.1"/>
    <property type="molecule type" value="Genomic_DNA"/>
</dbReference>
<dbReference type="AlphaFoldDB" id="A0A6J5VQL8"/>
<reference evidence="4" key="1">
    <citation type="journal article" date="2020" name="Genome Biol.">
        <title>Gamete binning: chromosome-level and haplotype-resolved genome assembly enabled by high-throughput single-cell sequencing of gamete genomes.</title>
        <authorList>
            <person name="Campoy J.A."/>
            <person name="Sun H."/>
            <person name="Goel M."/>
            <person name="Jiao W.-B."/>
            <person name="Folz-Donahue K."/>
            <person name="Wang N."/>
            <person name="Rubio M."/>
            <person name="Liu C."/>
            <person name="Kukat C."/>
            <person name="Ruiz D."/>
            <person name="Huettel B."/>
            <person name="Schneeberger K."/>
        </authorList>
    </citation>
    <scope>NUCLEOTIDE SEQUENCE [LARGE SCALE GENOMIC DNA]</scope>
    <source>
        <strain evidence="4">cv. Rojo Pasion</strain>
    </source>
</reference>
<evidence type="ECO:0000313" key="4">
    <source>
        <dbReference type="Proteomes" id="UP000507245"/>
    </source>
</evidence>
<dbReference type="EMBL" id="CAEKDK010000008">
    <property type="protein sequence ID" value="CAB4290573.1"/>
    <property type="molecule type" value="Genomic_DNA"/>
</dbReference>
<organism evidence="1 3">
    <name type="scientific">Prunus armeniaca</name>
    <name type="common">Apricot</name>
    <name type="synonym">Armeniaca vulgaris</name>
    <dbReference type="NCBI Taxonomy" id="36596"/>
    <lineage>
        <taxon>Eukaryota</taxon>
        <taxon>Viridiplantae</taxon>
        <taxon>Streptophyta</taxon>
        <taxon>Embryophyta</taxon>
        <taxon>Tracheophyta</taxon>
        <taxon>Spermatophyta</taxon>
        <taxon>Magnoliopsida</taxon>
        <taxon>eudicotyledons</taxon>
        <taxon>Gunneridae</taxon>
        <taxon>Pentapetalae</taxon>
        <taxon>rosids</taxon>
        <taxon>fabids</taxon>
        <taxon>Rosales</taxon>
        <taxon>Rosaceae</taxon>
        <taxon>Amygdaloideae</taxon>
        <taxon>Amygdaleae</taxon>
        <taxon>Prunus</taxon>
    </lineage>
</organism>
<accession>A0A6J5VQL8</accession>
<evidence type="ECO:0000313" key="1">
    <source>
        <dbReference type="EMBL" id="CAB4290573.1"/>
    </source>
</evidence>
<proteinExistence type="predicted"/>
<evidence type="ECO:0000313" key="3">
    <source>
        <dbReference type="Proteomes" id="UP000507222"/>
    </source>
</evidence>
<name>A0A6J5VQL8_PRUAR</name>
<gene>
    <name evidence="1" type="ORF">CURHAP_LOCUS50657</name>
    <name evidence="2" type="ORF">ORAREDHAP_LOCUS49934</name>
</gene>
<evidence type="ECO:0000313" key="2">
    <source>
        <dbReference type="EMBL" id="CAB4320894.1"/>
    </source>
</evidence>
<dbReference type="Proteomes" id="UP000507222">
    <property type="component" value="Unassembled WGS sequence"/>
</dbReference>
<dbReference type="Proteomes" id="UP000507245">
    <property type="component" value="Unassembled WGS sequence"/>
</dbReference>
<dbReference type="PROSITE" id="PS51257">
    <property type="entry name" value="PROKAR_LIPOPROTEIN"/>
    <property type="match status" value="1"/>
</dbReference>
<protein>
    <submittedName>
        <fullName evidence="1">Uncharacterized protein</fullName>
    </submittedName>
</protein>
<keyword evidence="4" id="KW-1185">Reference proteome</keyword>
<sequence>MGSGKCDIRLLSDSLGSGALTLIGLASGSCSQGEASTSMITKDLAVVDCSLGDANNSLVYKSILISFWIRLDPFKTQAQSKQASFVCSLSEASLLLIRRVRSL</sequence>
<reference evidence="1 3" key="2">
    <citation type="submission" date="2020-05" db="EMBL/GenBank/DDBJ databases">
        <authorList>
            <person name="Campoy J."/>
            <person name="Schneeberger K."/>
            <person name="Spophaly S."/>
        </authorList>
    </citation>
    <scope>NUCLEOTIDE SEQUENCE [LARGE SCALE GENOMIC DNA]</scope>
    <source>
        <strain evidence="1">PruArmRojPasFocal</strain>
    </source>
</reference>